<reference evidence="2" key="1">
    <citation type="journal article" date="1999" name="Methods Enzymol.">
        <title>High-efficiency full-length cDNA cloning.</title>
        <authorList>
            <person name="Carninci P."/>
            <person name="Hayashizaki Y."/>
        </authorList>
    </citation>
    <scope>NUCLEOTIDE SEQUENCE</scope>
    <source>
        <strain evidence="2">C57BL/6J</strain>
        <tissue evidence="2">Cerebellum</tissue>
    </source>
</reference>
<reference evidence="2" key="2">
    <citation type="journal article" date="2000" name="Genome Res.">
        <title>Normalization and subtraction of cap-trapper-selected cDNAs to prepare full-length cDNA libraries for rapid discovery of new genes.</title>
        <authorList>
            <person name="Carninci P."/>
            <person name="Shibata Y."/>
            <person name="Hayatsu N."/>
            <person name="Sugahara Y."/>
            <person name="Shibata K."/>
            <person name="Itoh M."/>
            <person name="Konno H."/>
            <person name="Okazaki Y."/>
            <person name="Muramatsu M."/>
            <person name="Hayashizaki Y."/>
        </authorList>
    </citation>
    <scope>NUCLEOTIDE SEQUENCE</scope>
    <source>
        <strain evidence="2">C57BL/6J</strain>
        <tissue evidence="2">Cerebellum</tissue>
    </source>
</reference>
<feature type="compositionally biased region" description="Pro residues" evidence="1">
    <location>
        <begin position="18"/>
        <end position="35"/>
    </location>
</feature>
<evidence type="ECO:0000256" key="1">
    <source>
        <dbReference type="SAM" id="MobiDB-lite"/>
    </source>
</evidence>
<reference evidence="2" key="7">
    <citation type="journal article" date="2005" name="Science">
        <title>The Transcriptional Landscape of the Mammalian Genome.</title>
        <authorList>
            <consortium name="The FANTOM Consortium"/>
            <consortium name="Riken Genome Exploration Research Group and Genome Science Group (Genome Network Project Core Group)"/>
        </authorList>
    </citation>
    <scope>NUCLEOTIDE SEQUENCE</scope>
    <source>
        <strain evidence="2">C57BL/6J</strain>
        <tissue evidence="2">Cerebellum</tissue>
    </source>
</reference>
<feature type="region of interest" description="Disordered" evidence="1">
    <location>
        <begin position="1"/>
        <end position="97"/>
    </location>
</feature>
<feature type="compositionally biased region" description="Basic and acidic residues" evidence="1">
    <location>
        <begin position="47"/>
        <end position="61"/>
    </location>
</feature>
<evidence type="ECO:0000313" key="3">
    <source>
        <dbReference type="MGI" id="MGI:2443884"/>
    </source>
</evidence>
<proteinExistence type="evidence at transcript level"/>
<reference evidence="2" key="6">
    <citation type="journal article" date="2002" name="Nature">
        <title>Analysis of the mouse transcriptome based on functional annotation of 60,770 full-length cDNAs.</title>
        <authorList>
            <consortium name="The FANTOM Consortium and the RIKEN Genome Exploration Research Group Phase I and II Team"/>
        </authorList>
    </citation>
    <scope>NUCLEOTIDE SEQUENCE</scope>
    <source>
        <strain evidence="2">C57BL/6J</strain>
        <tissue evidence="2">Cerebellum</tissue>
    </source>
</reference>
<reference evidence="2" key="5">
    <citation type="submission" date="2001-07" db="EMBL/GenBank/DDBJ databases">
        <authorList>
            <person name="Adachi J."/>
            <person name="Aizawa K."/>
            <person name="Akimura T."/>
            <person name="Arakawa T."/>
            <person name="Bono H."/>
            <person name="Carninci P."/>
            <person name="Fukuda S."/>
            <person name="Furuno M."/>
            <person name="Hanagaki T."/>
            <person name="Hara A."/>
            <person name="Hashizume W."/>
            <person name="Hayashida K."/>
            <person name="Hayatsu N."/>
            <person name="Hiramoto K."/>
            <person name="Hiraoka T."/>
            <person name="Hirozane T."/>
            <person name="Hori F."/>
            <person name="Imotani K."/>
            <person name="Ishii Y."/>
            <person name="Itoh M."/>
            <person name="Kagawa I."/>
            <person name="Kasukawa T."/>
            <person name="Katoh H."/>
            <person name="Kawai J."/>
            <person name="Kojima Y."/>
            <person name="Kondo S."/>
            <person name="Konno H."/>
            <person name="Kouda M."/>
            <person name="Koya S."/>
            <person name="Kurihara C."/>
            <person name="Matsuyama T."/>
            <person name="Miyazaki A."/>
            <person name="Murata M."/>
            <person name="Nakamura M."/>
            <person name="Nishi K."/>
            <person name="Nomura K."/>
            <person name="Numazaki R."/>
            <person name="Ohno M."/>
            <person name="Ohsato N."/>
            <person name="Okazaki Y."/>
            <person name="Saito R."/>
            <person name="Saitoh H."/>
            <person name="Sakai C."/>
            <person name="Sakai K."/>
            <person name="Sakazume N."/>
            <person name="Sano H."/>
            <person name="Sasaki D."/>
            <person name="Shibata K."/>
            <person name="Shinagawa A."/>
            <person name="Shiraki T."/>
            <person name="Sogabe Y."/>
            <person name="Tagami M."/>
            <person name="Tagawa A."/>
            <person name="Takahashi F."/>
            <person name="Takaku-Akahira S."/>
            <person name="Takeda Y."/>
            <person name="Tanaka T."/>
            <person name="Tomaru A."/>
            <person name="Toya T."/>
            <person name="Yasunishi A."/>
            <person name="Muramatsu M."/>
            <person name="Hayashizaki Y."/>
        </authorList>
    </citation>
    <scope>NUCLEOTIDE SEQUENCE</scope>
    <source>
        <strain evidence="2">C57BL/6J</strain>
        <tissue evidence="2">Cerebellum</tissue>
    </source>
</reference>
<protein>
    <submittedName>
        <fullName evidence="2">Uncharacterized protein</fullName>
    </submittedName>
</protein>
<name>Q8C005_MOUSE</name>
<organism evidence="2">
    <name type="scientific">Mus musculus</name>
    <name type="common">Mouse</name>
    <dbReference type="NCBI Taxonomy" id="10090"/>
    <lineage>
        <taxon>Eukaryota</taxon>
        <taxon>Metazoa</taxon>
        <taxon>Chordata</taxon>
        <taxon>Craniata</taxon>
        <taxon>Vertebrata</taxon>
        <taxon>Euteleostomi</taxon>
        <taxon>Mammalia</taxon>
        <taxon>Eutheria</taxon>
        <taxon>Euarchontoglires</taxon>
        <taxon>Glires</taxon>
        <taxon>Rodentia</taxon>
        <taxon>Myomorpha</taxon>
        <taxon>Muroidea</taxon>
        <taxon>Muridae</taxon>
        <taxon>Murinae</taxon>
        <taxon>Mus</taxon>
        <taxon>Mus</taxon>
    </lineage>
</organism>
<dbReference type="EMBL" id="AK032642">
    <property type="protein sequence ID" value="BAC27967.1"/>
    <property type="molecule type" value="mRNA"/>
</dbReference>
<gene>
    <name evidence="3" type="primary">Strip1</name>
    <name evidence="3" type="synonym">Fam40a</name>
</gene>
<accession>Q8C005</accession>
<reference evidence="2" key="3">
    <citation type="journal article" date="2000" name="Genome Res.">
        <title>RIKEN integrated sequence analysis (RISA) system--384-format sequencing pipeline with 384 multicapillary sequencer.</title>
        <authorList>
            <person name="Shibata K."/>
            <person name="Itoh M."/>
            <person name="Aizawa K."/>
            <person name="Nagaoka S."/>
            <person name="Sasaki N."/>
            <person name="Carninci P."/>
            <person name="Konno H."/>
            <person name="Akiyama J."/>
            <person name="Nishi K."/>
            <person name="Kitsunai T."/>
            <person name="Tashiro H."/>
            <person name="Itoh M."/>
            <person name="Sumi N."/>
            <person name="Ishii Y."/>
            <person name="Nakamura S."/>
            <person name="Hazama M."/>
            <person name="Nishine T."/>
            <person name="Harada A."/>
            <person name="Yamamoto R."/>
            <person name="Matsumoto H."/>
            <person name="Sakaguchi S."/>
            <person name="Ikegami T."/>
            <person name="Kashiwagi K."/>
            <person name="Fujiwake S."/>
            <person name="Inoue K."/>
            <person name="Togawa Y."/>
            <person name="Izawa M."/>
            <person name="Ohara E."/>
            <person name="Watahiki M."/>
            <person name="Yoneda Y."/>
            <person name="Ishikawa T."/>
            <person name="Ozawa K."/>
            <person name="Tanaka T."/>
            <person name="Matsuura S."/>
            <person name="Kawai J."/>
            <person name="Okazaki Y."/>
            <person name="Muramatsu M."/>
            <person name="Inoue Y."/>
            <person name="Kira A."/>
            <person name="Hayashizaki Y."/>
        </authorList>
    </citation>
    <scope>NUCLEOTIDE SEQUENCE</scope>
    <source>
        <strain evidence="2">C57BL/6J</strain>
        <tissue evidence="2">Cerebellum</tissue>
    </source>
</reference>
<dbReference type="MGI" id="MGI:2443884">
    <property type="gene designation" value="Strip1"/>
</dbReference>
<dbReference type="AlphaFoldDB" id="Q8C005"/>
<reference evidence="2" key="4">
    <citation type="journal article" date="2001" name="Nature">
        <title>Functional annotation of a full-length mouse cDNA collection.</title>
        <authorList>
            <consortium name="The RIKEN Genome Exploration Research Group Phase II Team and the FANTOM Consortium"/>
        </authorList>
    </citation>
    <scope>NUCLEOTIDE SEQUENCE</scope>
    <source>
        <strain evidence="2">C57BL/6J</strain>
        <tissue evidence="2">Cerebellum</tissue>
    </source>
</reference>
<dbReference type="AGR" id="MGI:2443884"/>
<evidence type="ECO:0000313" key="2">
    <source>
        <dbReference type="EMBL" id="BAC27967.1"/>
    </source>
</evidence>
<feature type="region of interest" description="Disordered" evidence="1">
    <location>
        <begin position="114"/>
        <end position="150"/>
    </location>
</feature>
<dbReference type="PeptideAtlas" id="Q8C005"/>
<reference evidence="2" key="8">
    <citation type="journal article" date="2005" name="Science">
        <title>Antisense Transcription in the Mammalian Transcriptome.</title>
        <authorList>
            <consortium name="RIKEN Genome Exploration Research Group and Genome Science Group (Genome Network Project Core Group) and the FANTOM Consortium"/>
        </authorList>
    </citation>
    <scope>NUCLEOTIDE SEQUENCE</scope>
    <source>
        <strain evidence="2">C57BL/6J</strain>
        <tissue evidence="2">Cerebellum</tissue>
    </source>
</reference>
<sequence length="150" mass="14807">MEPAAAGPGPLIVNNKQPQPPPPPPPATAQPPPGAPRAAGGLLPGGKAREFNRNQRKDSEVRAAGGRGWHRAGDRGGPGRPGRHPGPAGLPDGLTGTLGAVTLPGTVQLARLAAATAPGRKARSPVTNSAAAGGRRSPSRGWPVAPGGVA</sequence>